<feature type="transmembrane region" description="Helical" evidence="1">
    <location>
        <begin position="21"/>
        <end position="54"/>
    </location>
</feature>
<keyword evidence="1" id="KW-0812">Transmembrane</keyword>
<proteinExistence type="predicted"/>
<dbReference type="Proteomes" id="UP000326877">
    <property type="component" value="Unassembled WGS sequence"/>
</dbReference>
<keyword evidence="1" id="KW-1133">Transmembrane helix</keyword>
<evidence type="ECO:0000256" key="1">
    <source>
        <dbReference type="SAM" id="Phobius"/>
    </source>
</evidence>
<sequence>MHTIKTCQHGLKLHEAFLSSILSITFSFPLFLFQFLSPLYFCWTFVSLLFWWPVTISIKIWGIMRALLYYCILNGIGSLLWSRNPRLHNFKHSTVGWG</sequence>
<accession>A0A5N7C3V0</accession>
<keyword evidence="1" id="KW-0472">Membrane</keyword>
<protein>
    <submittedName>
        <fullName evidence="2">Uncharacterized protein</fullName>
    </submittedName>
</protein>
<dbReference type="EMBL" id="ML735274">
    <property type="protein sequence ID" value="KAE8388742.1"/>
    <property type="molecule type" value="Genomic_DNA"/>
</dbReference>
<name>A0A5N7C3V0_PETAA</name>
<evidence type="ECO:0000313" key="2">
    <source>
        <dbReference type="EMBL" id="KAE8388742.1"/>
    </source>
</evidence>
<reference evidence="2" key="1">
    <citation type="submission" date="2019-04" db="EMBL/GenBank/DDBJ databases">
        <title>Friends and foes A comparative genomics studyof 23 Aspergillus species from section Flavi.</title>
        <authorList>
            <consortium name="DOE Joint Genome Institute"/>
            <person name="Kjaerbolling I."/>
            <person name="Vesth T."/>
            <person name="Frisvad J.C."/>
            <person name="Nybo J.L."/>
            <person name="Theobald S."/>
            <person name="Kildgaard S."/>
            <person name="Isbrandt T."/>
            <person name="Kuo A."/>
            <person name="Sato A."/>
            <person name="Lyhne E.K."/>
            <person name="Kogle M.E."/>
            <person name="Wiebenga A."/>
            <person name="Kun R.S."/>
            <person name="Lubbers R.J."/>
            <person name="Makela M.R."/>
            <person name="Barry K."/>
            <person name="Chovatia M."/>
            <person name="Clum A."/>
            <person name="Daum C."/>
            <person name="Haridas S."/>
            <person name="He G."/>
            <person name="LaButti K."/>
            <person name="Lipzen A."/>
            <person name="Mondo S."/>
            <person name="Riley R."/>
            <person name="Salamov A."/>
            <person name="Simmons B.A."/>
            <person name="Magnuson J.K."/>
            <person name="Henrissat B."/>
            <person name="Mortensen U.H."/>
            <person name="Larsen T.O."/>
            <person name="Devries R.P."/>
            <person name="Grigoriev I.V."/>
            <person name="Machida M."/>
            <person name="Baker S.E."/>
            <person name="Andersen M.R."/>
        </authorList>
    </citation>
    <scope>NUCLEOTIDE SEQUENCE [LARGE SCALE GENOMIC DNA]</scope>
    <source>
        <strain evidence="2">IBT 14317</strain>
    </source>
</reference>
<organism evidence="2">
    <name type="scientific">Petromyces alliaceus</name>
    <name type="common">Aspergillus alliaceus</name>
    <dbReference type="NCBI Taxonomy" id="209559"/>
    <lineage>
        <taxon>Eukaryota</taxon>
        <taxon>Fungi</taxon>
        <taxon>Dikarya</taxon>
        <taxon>Ascomycota</taxon>
        <taxon>Pezizomycotina</taxon>
        <taxon>Eurotiomycetes</taxon>
        <taxon>Eurotiomycetidae</taxon>
        <taxon>Eurotiales</taxon>
        <taxon>Aspergillaceae</taxon>
        <taxon>Aspergillus</taxon>
        <taxon>Aspergillus subgen. Circumdati</taxon>
    </lineage>
</organism>
<dbReference type="AlphaFoldDB" id="A0A5N7C3V0"/>
<gene>
    <name evidence="2" type="ORF">BDV23DRAFT_107812</name>
</gene>